<organism evidence="7 8">
    <name type="scientific">Jaapia argillacea MUCL 33604</name>
    <dbReference type="NCBI Taxonomy" id="933084"/>
    <lineage>
        <taxon>Eukaryota</taxon>
        <taxon>Fungi</taxon>
        <taxon>Dikarya</taxon>
        <taxon>Basidiomycota</taxon>
        <taxon>Agaricomycotina</taxon>
        <taxon>Agaricomycetes</taxon>
        <taxon>Agaricomycetidae</taxon>
        <taxon>Jaapiales</taxon>
        <taxon>Jaapiaceae</taxon>
        <taxon>Jaapia</taxon>
    </lineage>
</organism>
<feature type="compositionally biased region" description="Basic residues" evidence="5">
    <location>
        <begin position="321"/>
        <end position="332"/>
    </location>
</feature>
<feature type="region of interest" description="Disordered" evidence="5">
    <location>
        <begin position="745"/>
        <end position="770"/>
    </location>
</feature>
<dbReference type="InParanoid" id="A0A067PZD1"/>
<feature type="compositionally biased region" description="Basic residues" evidence="5">
    <location>
        <begin position="403"/>
        <end position="421"/>
    </location>
</feature>
<dbReference type="EMBL" id="KL197721">
    <property type="protein sequence ID" value="KDQ56617.1"/>
    <property type="molecule type" value="Genomic_DNA"/>
</dbReference>
<feature type="transmembrane region" description="Helical" evidence="6">
    <location>
        <begin position="570"/>
        <end position="589"/>
    </location>
</feature>
<reference evidence="8" key="1">
    <citation type="journal article" date="2014" name="Proc. Natl. Acad. Sci. U.S.A.">
        <title>Extensive sampling of basidiomycete genomes demonstrates inadequacy of the white-rot/brown-rot paradigm for wood decay fungi.</title>
        <authorList>
            <person name="Riley R."/>
            <person name="Salamov A.A."/>
            <person name="Brown D.W."/>
            <person name="Nagy L.G."/>
            <person name="Floudas D."/>
            <person name="Held B.W."/>
            <person name="Levasseur A."/>
            <person name="Lombard V."/>
            <person name="Morin E."/>
            <person name="Otillar R."/>
            <person name="Lindquist E.A."/>
            <person name="Sun H."/>
            <person name="LaButti K.M."/>
            <person name="Schmutz J."/>
            <person name="Jabbour D."/>
            <person name="Luo H."/>
            <person name="Baker S.E."/>
            <person name="Pisabarro A.G."/>
            <person name="Walton J.D."/>
            <person name="Blanchette R.A."/>
            <person name="Henrissat B."/>
            <person name="Martin F."/>
            <person name="Cullen D."/>
            <person name="Hibbett D.S."/>
            <person name="Grigoriev I.V."/>
        </authorList>
    </citation>
    <scope>NUCLEOTIDE SEQUENCE [LARGE SCALE GENOMIC DNA]</scope>
    <source>
        <strain evidence="8">MUCL 33604</strain>
    </source>
</reference>
<evidence type="ECO:0000256" key="1">
    <source>
        <dbReference type="ARBA" id="ARBA00004141"/>
    </source>
</evidence>
<accession>A0A067PZD1</accession>
<feature type="transmembrane region" description="Helical" evidence="6">
    <location>
        <begin position="479"/>
        <end position="499"/>
    </location>
</feature>
<feature type="transmembrane region" description="Helical" evidence="6">
    <location>
        <begin position="445"/>
        <end position="467"/>
    </location>
</feature>
<comment type="subcellular location">
    <subcellularLocation>
        <location evidence="1">Membrane</location>
        <topology evidence="1">Multi-pass membrane protein</topology>
    </subcellularLocation>
</comment>
<keyword evidence="3 6" id="KW-1133">Transmembrane helix</keyword>
<keyword evidence="8" id="KW-1185">Reference proteome</keyword>
<evidence type="ECO:0000256" key="4">
    <source>
        <dbReference type="ARBA" id="ARBA00023136"/>
    </source>
</evidence>
<name>A0A067PZD1_9AGAM</name>
<evidence type="ECO:0000256" key="3">
    <source>
        <dbReference type="ARBA" id="ARBA00022989"/>
    </source>
</evidence>
<sequence length="839" mass="89565">MQQIHRRKTSKDEDEPVVKLDNPSPQLAANTNGVTENLVNGNLSTPPLPRTRVASTPSQPVLGGSGSIHLPAAGSYPSQPPPTSPFRTSFSFGGTAQNGYHQVGLGAAPHSASPLRTSFSLPSQHTASHSRTRSVSGPYYTHSHSPPSPSPLHVSFPTTATSNSRISPSSSSPIRASSSSSSATSPIEPSLNGSPSPSSSAAAAVAAAKHNRRHSRLHSRNLSIFFPRPGSLPASAIAEDGVQEFDEEGRPFDEEAPEIDISSDVNGYNDVPPHLANGRTQVNGRQKLGEGFTFGGRPAPSDITTNGMVGSSPMSRDGTSRSRRGHHHRHSLSHNFFSFLEPGAAGSSRKVSGEEVGEGEDGHELHTTPALTPISPWNPNSPVTREGSSSTSGGGLSPDDEHHHHHGHSHSHSPSHTHSHSHSPVSPLVYPPLTHSAPSDTTLSWLLHPASLASFFQFILGACLWVSGQQVGSLACTGLGYWVVFDSFGIALSGVVSRWSDRGGLHGSIRRPYGNARMETVLLFAQSVYLMFSSVYVCKETVEHLLLSAGEEGHHHHFGDETMDVFGIQLPYLLILGSIVSLAASSVIFESHSKLVNISGSYLPPISSVIHSLTSRYPSSSYGVFHPPTTELGKILANPFTLAPIGFGVGLLAIVGLLPPSQHQGFDLFLAFAETVITFRFAYKACVALGSVLLQTAPERGLPGGRMEAFLRTMRDIERHPKILHLPPPHIWQLTAPLKHPMTRPSTYSLTSLSSSLSSPTSQSSLKERLRRGPAQSLVVTLELHVDKDLSDNEVLELTRWAWEKCIRALGGDVRGKGGSGRGEDGEAEAEVCVGIVRG</sequence>
<feature type="compositionally biased region" description="Low complexity" evidence="5">
    <location>
        <begin position="746"/>
        <end position="765"/>
    </location>
</feature>
<dbReference type="HOGENOM" id="CLU_013604_0_0_1"/>
<evidence type="ECO:0000256" key="6">
    <source>
        <dbReference type="SAM" id="Phobius"/>
    </source>
</evidence>
<evidence type="ECO:0000256" key="5">
    <source>
        <dbReference type="SAM" id="MobiDB-lite"/>
    </source>
</evidence>
<evidence type="ECO:0000313" key="7">
    <source>
        <dbReference type="EMBL" id="KDQ56617.1"/>
    </source>
</evidence>
<protein>
    <submittedName>
        <fullName evidence="7">Uncharacterized protein</fullName>
    </submittedName>
</protein>
<evidence type="ECO:0000313" key="8">
    <source>
        <dbReference type="Proteomes" id="UP000027265"/>
    </source>
</evidence>
<dbReference type="OrthoDB" id="5382797at2759"/>
<gene>
    <name evidence="7" type="ORF">JAAARDRAFT_36096</name>
</gene>
<keyword evidence="2 6" id="KW-0812">Transmembrane</keyword>
<feature type="region of interest" description="Disordered" evidence="5">
    <location>
        <begin position="1"/>
        <end position="201"/>
    </location>
</feature>
<feature type="compositionally biased region" description="Polar residues" evidence="5">
    <location>
        <begin position="23"/>
        <end position="45"/>
    </location>
</feature>
<keyword evidence="4 6" id="KW-0472">Membrane</keyword>
<feature type="transmembrane region" description="Helical" evidence="6">
    <location>
        <begin position="635"/>
        <end position="658"/>
    </location>
</feature>
<evidence type="ECO:0000256" key="2">
    <source>
        <dbReference type="ARBA" id="ARBA00022692"/>
    </source>
</evidence>
<proteinExistence type="predicted"/>
<dbReference type="STRING" id="933084.A0A067PZD1"/>
<dbReference type="Proteomes" id="UP000027265">
    <property type="component" value="Unassembled WGS sequence"/>
</dbReference>
<dbReference type="AlphaFoldDB" id="A0A067PZD1"/>
<feature type="compositionally biased region" description="Polar residues" evidence="5">
    <location>
        <begin position="302"/>
        <end position="314"/>
    </location>
</feature>
<feature type="compositionally biased region" description="Polar residues" evidence="5">
    <location>
        <begin position="114"/>
        <end position="135"/>
    </location>
</feature>
<feature type="compositionally biased region" description="Low complexity" evidence="5">
    <location>
        <begin position="85"/>
        <end position="95"/>
    </location>
</feature>
<dbReference type="Gene3D" id="1.20.1510.10">
    <property type="entry name" value="Cation efflux protein transmembrane domain"/>
    <property type="match status" value="1"/>
</dbReference>
<dbReference type="InterPro" id="IPR027469">
    <property type="entry name" value="Cation_efflux_TMD_sf"/>
</dbReference>
<dbReference type="SUPFAM" id="SSF161111">
    <property type="entry name" value="Cation efflux protein transmembrane domain-like"/>
    <property type="match status" value="1"/>
</dbReference>
<feature type="compositionally biased region" description="Low complexity" evidence="5">
    <location>
        <begin position="151"/>
        <end position="187"/>
    </location>
</feature>
<dbReference type="GO" id="GO:0016020">
    <property type="term" value="C:membrane"/>
    <property type="evidence" value="ECO:0007669"/>
    <property type="project" value="UniProtKB-SubCell"/>
</dbReference>
<feature type="region of interest" description="Disordered" evidence="5">
    <location>
        <begin position="292"/>
        <end position="431"/>
    </location>
</feature>